<evidence type="ECO:0000313" key="1">
    <source>
        <dbReference type="Ensembl" id="ENSCINP00000036070.1"/>
    </source>
</evidence>
<reference evidence="1" key="3">
    <citation type="submission" date="2025-08" db="UniProtKB">
        <authorList>
            <consortium name="Ensembl"/>
        </authorList>
    </citation>
    <scope>IDENTIFICATION</scope>
</reference>
<dbReference type="Ensembl" id="ENSCINT00000032748.1">
    <property type="protein sequence ID" value="ENSCINP00000036070.1"/>
    <property type="gene ID" value="ENSCING00000019160.1"/>
</dbReference>
<organism evidence="1 2">
    <name type="scientific">Ciona intestinalis</name>
    <name type="common">Transparent sea squirt</name>
    <name type="synonym">Ascidia intestinalis</name>
    <dbReference type="NCBI Taxonomy" id="7719"/>
    <lineage>
        <taxon>Eukaryota</taxon>
        <taxon>Metazoa</taxon>
        <taxon>Chordata</taxon>
        <taxon>Tunicata</taxon>
        <taxon>Ascidiacea</taxon>
        <taxon>Phlebobranchia</taxon>
        <taxon>Cionidae</taxon>
        <taxon>Ciona</taxon>
    </lineage>
</organism>
<reference evidence="2" key="1">
    <citation type="journal article" date="2002" name="Science">
        <title>The draft genome of Ciona intestinalis: insights into chordate and vertebrate origins.</title>
        <authorList>
            <person name="Dehal P."/>
            <person name="Satou Y."/>
            <person name="Campbell R.K."/>
            <person name="Chapman J."/>
            <person name="Degnan B."/>
            <person name="De Tomaso A."/>
            <person name="Davidson B."/>
            <person name="Di Gregorio A."/>
            <person name="Gelpke M."/>
            <person name="Goodstein D.M."/>
            <person name="Harafuji N."/>
            <person name="Hastings K.E."/>
            <person name="Ho I."/>
            <person name="Hotta K."/>
            <person name="Huang W."/>
            <person name="Kawashima T."/>
            <person name="Lemaire P."/>
            <person name="Martinez D."/>
            <person name="Meinertzhagen I.A."/>
            <person name="Necula S."/>
            <person name="Nonaka M."/>
            <person name="Putnam N."/>
            <person name="Rash S."/>
            <person name="Saiga H."/>
            <person name="Satake M."/>
            <person name="Terry A."/>
            <person name="Yamada L."/>
            <person name="Wang H.G."/>
            <person name="Awazu S."/>
            <person name="Azumi K."/>
            <person name="Boore J."/>
            <person name="Branno M."/>
            <person name="Chin-Bow S."/>
            <person name="DeSantis R."/>
            <person name="Doyle S."/>
            <person name="Francino P."/>
            <person name="Keys D.N."/>
            <person name="Haga S."/>
            <person name="Hayashi H."/>
            <person name="Hino K."/>
            <person name="Imai K.S."/>
            <person name="Inaba K."/>
            <person name="Kano S."/>
            <person name="Kobayashi K."/>
            <person name="Kobayashi M."/>
            <person name="Lee B.I."/>
            <person name="Makabe K.W."/>
            <person name="Manohar C."/>
            <person name="Matassi G."/>
            <person name="Medina M."/>
            <person name="Mochizuki Y."/>
            <person name="Mount S."/>
            <person name="Morishita T."/>
            <person name="Miura S."/>
            <person name="Nakayama A."/>
            <person name="Nishizaka S."/>
            <person name="Nomoto H."/>
            <person name="Ohta F."/>
            <person name="Oishi K."/>
            <person name="Rigoutsos I."/>
            <person name="Sano M."/>
            <person name="Sasaki A."/>
            <person name="Sasakura Y."/>
            <person name="Shoguchi E."/>
            <person name="Shin-i T."/>
            <person name="Spagnuolo A."/>
            <person name="Stainier D."/>
            <person name="Suzuki M.M."/>
            <person name="Tassy O."/>
            <person name="Takatori N."/>
            <person name="Tokuoka M."/>
            <person name="Yagi K."/>
            <person name="Yoshizaki F."/>
            <person name="Wada S."/>
            <person name="Zhang C."/>
            <person name="Hyatt P.D."/>
            <person name="Larimer F."/>
            <person name="Detter C."/>
            <person name="Doggett N."/>
            <person name="Glavina T."/>
            <person name="Hawkins T."/>
            <person name="Richardson P."/>
            <person name="Lucas S."/>
            <person name="Kohara Y."/>
            <person name="Levine M."/>
            <person name="Satoh N."/>
            <person name="Rokhsar D.S."/>
        </authorList>
    </citation>
    <scope>NUCLEOTIDE SEQUENCE [LARGE SCALE GENOMIC DNA]</scope>
</reference>
<evidence type="ECO:0000313" key="2">
    <source>
        <dbReference type="Proteomes" id="UP000008144"/>
    </source>
</evidence>
<reference evidence="1" key="2">
    <citation type="journal article" date="2008" name="Genome Biol.">
        <title>Improved genome assembly and evidence-based global gene model set for the chordate Ciona intestinalis: new insight into intron and operon populations.</title>
        <authorList>
            <person name="Satou Y."/>
            <person name="Mineta K."/>
            <person name="Ogasawara M."/>
            <person name="Sasakura Y."/>
            <person name="Shoguchi E."/>
            <person name="Ueno K."/>
            <person name="Yamada L."/>
            <person name="Matsumoto J."/>
            <person name="Wasserscheid J."/>
            <person name="Dewar K."/>
            <person name="Wiley G.B."/>
            <person name="Macmil S.L."/>
            <person name="Roe B.A."/>
            <person name="Zeller R.W."/>
            <person name="Hastings K.E."/>
            <person name="Lemaire P."/>
            <person name="Lindquist E."/>
            <person name="Endo T."/>
            <person name="Hotta K."/>
            <person name="Inaba K."/>
        </authorList>
    </citation>
    <scope>NUCLEOTIDE SEQUENCE [LARGE SCALE GENOMIC DNA]</scope>
    <source>
        <strain evidence="1">wild type</strain>
    </source>
</reference>
<proteinExistence type="predicted"/>
<sequence length="54" mass="6539">MRIKQNFSILLYLKAGHIRSNITQTHWSIPCPKYRQRYFKNTFALCKCKYTITL</sequence>
<reference evidence="1" key="4">
    <citation type="submission" date="2025-09" db="UniProtKB">
        <authorList>
            <consortium name="Ensembl"/>
        </authorList>
    </citation>
    <scope>IDENTIFICATION</scope>
</reference>
<accession>H2Y2D5</accession>
<dbReference type="InParanoid" id="H2Y2D5"/>
<dbReference type="EMBL" id="EAAA01000762">
    <property type="status" value="NOT_ANNOTATED_CDS"/>
    <property type="molecule type" value="Genomic_DNA"/>
</dbReference>
<dbReference type="AlphaFoldDB" id="H2Y2D5"/>
<dbReference type="HOGENOM" id="CLU_3049612_0_0_1"/>
<name>H2Y2D5_CIOIN</name>
<dbReference type="Proteomes" id="UP000008144">
    <property type="component" value="Chromosome 11"/>
</dbReference>
<protein>
    <submittedName>
        <fullName evidence="1">Uncharacterized protein</fullName>
    </submittedName>
</protein>
<keyword evidence="2" id="KW-1185">Reference proteome</keyword>